<sequence length="85" mass="9882">MVHLPSLLLSGRLICLPTLRHSLLIGFSEFKRKIRIHVPTKIKTIYKIIKVPQHHHYFHEKVKEVPKFVPIAKDHHDSGLLGDSF</sequence>
<dbReference type="AlphaFoldDB" id="A0AAN7V092"/>
<dbReference type="Proteomes" id="UP001329430">
    <property type="component" value="Chromosome 8"/>
</dbReference>
<keyword evidence="2" id="KW-1185">Reference proteome</keyword>
<proteinExistence type="predicted"/>
<reference evidence="1 2" key="1">
    <citation type="journal article" date="2024" name="Insects">
        <title>An Improved Chromosome-Level Genome Assembly of the Firefly Pyrocoelia pectoralis.</title>
        <authorList>
            <person name="Fu X."/>
            <person name="Meyer-Rochow V.B."/>
            <person name="Ballantyne L."/>
            <person name="Zhu X."/>
        </authorList>
    </citation>
    <scope>NUCLEOTIDE SEQUENCE [LARGE SCALE GENOMIC DNA]</scope>
    <source>
        <strain evidence="1">XCY_ONT2</strain>
    </source>
</reference>
<name>A0AAN7V092_9COLE</name>
<protein>
    <submittedName>
        <fullName evidence="1">Uncharacterized protein</fullName>
    </submittedName>
</protein>
<dbReference type="EMBL" id="JAVRBK010000008">
    <property type="protein sequence ID" value="KAK5640245.1"/>
    <property type="molecule type" value="Genomic_DNA"/>
</dbReference>
<accession>A0AAN7V092</accession>
<evidence type="ECO:0000313" key="1">
    <source>
        <dbReference type="EMBL" id="KAK5640245.1"/>
    </source>
</evidence>
<evidence type="ECO:0000313" key="2">
    <source>
        <dbReference type="Proteomes" id="UP001329430"/>
    </source>
</evidence>
<comment type="caution">
    <text evidence="1">The sequence shown here is derived from an EMBL/GenBank/DDBJ whole genome shotgun (WGS) entry which is preliminary data.</text>
</comment>
<gene>
    <name evidence="1" type="ORF">RI129_011056</name>
</gene>
<organism evidence="1 2">
    <name type="scientific">Pyrocoelia pectoralis</name>
    <dbReference type="NCBI Taxonomy" id="417401"/>
    <lineage>
        <taxon>Eukaryota</taxon>
        <taxon>Metazoa</taxon>
        <taxon>Ecdysozoa</taxon>
        <taxon>Arthropoda</taxon>
        <taxon>Hexapoda</taxon>
        <taxon>Insecta</taxon>
        <taxon>Pterygota</taxon>
        <taxon>Neoptera</taxon>
        <taxon>Endopterygota</taxon>
        <taxon>Coleoptera</taxon>
        <taxon>Polyphaga</taxon>
        <taxon>Elateriformia</taxon>
        <taxon>Elateroidea</taxon>
        <taxon>Lampyridae</taxon>
        <taxon>Lampyrinae</taxon>
        <taxon>Pyrocoelia</taxon>
    </lineage>
</organism>